<sequence>MENANEQPPQRWWRRIPFRKNPIVFSVIFAEGTLMNSLPRDGGEEHCFGRMQWYLGSLHGGNEVDNDYGNDQEEENIVILESTVA</sequence>
<evidence type="ECO:0000313" key="1">
    <source>
        <dbReference type="EMBL" id="KAF7143260.1"/>
    </source>
</evidence>
<accession>A0A834LQ29</accession>
<name>A0A834LQ29_RHOSS</name>
<proteinExistence type="predicted"/>
<protein>
    <submittedName>
        <fullName evidence="1">Uncharacterized protein</fullName>
    </submittedName>
</protein>
<reference evidence="1" key="1">
    <citation type="submission" date="2019-11" db="EMBL/GenBank/DDBJ databases">
        <authorList>
            <person name="Liu Y."/>
            <person name="Hou J."/>
            <person name="Li T.-Q."/>
            <person name="Guan C.-H."/>
            <person name="Wu X."/>
            <person name="Wu H.-Z."/>
            <person name="Ling F."/>
            <person name="Zhang R."/>
            <person name="Shi X.-G."/>
            <person name="Ren J.-P."/>
            <person name="Chen E.-F."/>
            <person name="Sun J.-M."/>
        </authorList>
    </citation>
    <scope>NUCLEOTIDE SEQUENCE</scope>
    <source>
        <strain evidence="1">Adult_tree_wgs_1</strain>
        <tissue evidence="1">Leaves</tissue>
    </source>
</reference>
<gene>
    <name evidence="1" type="ORF">RHSIM_Rhsim05G0033000</name>
</gene>
<comment type="caution">
    <text evidence="1">The sequence shown here is derived from an EMBL/GenBank/DDBJ whole genome shotgun (WGS) entry which is preliminary data.</text>
</comment>
<evidence type="ECO:0000313" key="2">
    <source>
        <dbReference type="Proteomes" id="UP000626092"/>
    </source>
</evidence>
<organism evidence="1 2">
    <name type="scientific">Rhododendron simsii</name>
    <name type="common">Sims's rhododendron</name>
    <dbReference type="NCBI Taxonomy" id="118357"/>
    <lineage>
        <taxon>Eukaryota</taxon>
        <taxon>Viridiplantae</taxon>
        <taxon>Streptophyta</taxon>
        <taxon>Embryophyta</taxon>
        <taxon>Tracheophyta</taxon>
        <taxon>Spermatophyta</taxon>
        <taxon>Magnoliopsida</taxon>
        <taxon>eudicotyledons</taxon>
        <taxon>Gunneridae</taxon>
        <taxon>Pentapetalae</taxon>
        <taxon>asterids</taxon>
        <taxon>Ericales</taxon>
        <taxon>Ericaceae</taxon>
        <taxon>Ericoideae</taxon>
        <taxon>Rhodoreae</taxon>
        <taxon>Rhododendron</taxon>
    </lineage>
</organism>
<dbReference type="AlphaFoldDB" id="A0A834LQ29"/>
<dbReference type="EMBL" id="WJXA01000005">
    <property type="protein sequence ID" value="KAF7143260.1"/>
    <property type="molecule type" value="Genomic_DNA"/>
</dbReference>
<dbReference type="OrthoDB" id="10572436at2759"/>
<keyword evidence="2" id="KW-1185">Reference proteome</keyword>
<dbReference type="Proteomes" id="UP000626092">
    <property type="component" value="Unassembled WGS sequence"/>
</dbReference>